<dbReference type="InterPro" id="IPR047763">
    <property type="entry name" value="PG_bind_dom_phiBT1-type"/>
</dbReference>
<proteinExistence type="predicted"/>
<dbReference type="InterPro" id="IPR007921">
    <property type="entry name" value="CHAP_dom"/>
</dbReference>
<dbReference type="EMBL" id="MK450426">
    <property type="protein sequence ID" value="QAX94014.1"/>
    <property type="molecule type" value="Genomic_DNA"/>
</dbReference>
<organism evidence="3 4">
    <name type="scientific">Streptomyces phage Euratis</name>
    <dbReference type="NCBI Taxonomy" id="2510569"/>
    <lineage>
        <taxon>Viruses</taxon>
        <taxon>Duplodnaviria</taxon>
        <taxon>Heunggongvirae</taxon>
        <taxon>Uroviricota</taxon>
        <taxon>Caudoviricetes</taxon>
        <taxon>Colingsworthviridae</taxon>
        <taxon>Vashvirus</taxon>
        <taxon>Vashvirus euratis</taxon>
    </lineage>
</organism>
<dbReference type="Proteomes" id="UP000290796">
    <property type="component" value="Segment"/>
</dbReference>
<evidence type="ECO:0000259" key="2">
    <source>
        <dbReference type="Pfam" id="PF05257"/>
    </source>
</evidence>
<keyword evidence="4" id="KW-1185">Reference proteome</keyword>
<name>A0A411B102_9CAUD</name>
<dbReference type="Pfam" id="PF05257">
    <property type="entry name" value="CHAP"/>
    <property type="match status" value="1"/>
</dbReference>
<evidence type="ECO:0000313" key="4">
    <source>
        <dbReference type="Proteomes" id="UP000290796"/>
    </source>
</evidence>
<protein>
    <submittedName>
        <fullName evidence="3">Endolysin</fullName>
    </submittedName>
</protein>
<gene>
    <name evidence="3" type="primary">19</name>
    <name evidence="3" type="ORF">SEA_EURATIS_19</name>
</gene>
<evidence type="ECO:0000256" key="1">
    <source>
        <dbReference type="ARBA" id="ARBA00022529"/>
    </source>
</evidence>
<feature type="domain" description="Peptidase C51" evidence="2">
    <location>
        <begin position="45"/>
        <end position="123"/>
    </location>
</feature>
<accession>A0A411B102</accession>
<keyword evidence="1" id="KW-0929">Antimicrobial</keyword>
<reference evidence="3 4" key="1">
    <citation type="submission" date="2019-01" db="EMBL/GenBank/DDBJ databases">
        <authorList>
            <person name="Russe A."/>
            <person name="Sprabary S.L."/>
            <person name="Nayek S."/>
            <person name="Klug H.M."/>
            <person name="Layton S.R."/>
            <person name="Kim T."/>
            <person name="Hughes L.E."/>
            <person name="Garlena R.A."/>
            <person name="Russell D.A."/>
            <person name="Pope W.H."/>
            <person name="Jacobs-Sera D."/>
            <person name="Hatfull G.F."/>
        </authorList>
    </citation>
    <scope>NUCLEOTIDE SEQUENCE [LARGE SCALE GENOMIC DNA]</scope>
</reference>
<sequence>MSNVIAELVAIAKGEIGYHEGRSASGHWNNFQRYSPAVPGLEWSQNQAWCATFVSWVALKAKVADLFPRTASCAVGVSWFKNKGRFSEYPAVGAQVYFGSGGGSHTGLCIAYDADTITTVEGNTNSNGSAEGDGVYLKTRNRRDSYVYGYGYPAYDGGSVSADPNAAKFGYKVAAKASAPVVATEKPEPAKTQYEPFPGVDFFKRKPKSPIVTAMGKRLVAVGCSAYKSGPGPQWTDADKASYAKWQRKRGFTGADADGWPGKTTWDALKIPKVG</sequence>
<evidence type="ECO:0000313" key="3">
    <source>
        <dbReference type="EMBL" id="QAX94014.1"/>
    </source>
</evidence>
<dbReference type="NCBIfam" id="NF038080">
    <property type="entry name" value="PG_bind_siph"/>
    <property type="match status" value="1"/>
</dbReference>